<dbReference type="InterPro" id="IPR013098">
    <property type="entry name" value="Ig_I-set"/>
</dbReference>
<keyword evidence="5" id="KW-0393">Immunoglobulin domain</keyword>
<evidence type="ECO:0000256" key="6">
    <source>
        <dbReference type="SAM" id="MobiDB-lite"/>
    </source>
</evidence>
<dbReference type="GO" id="GO:0050839">
    <property type="term" value="F:cell adhesion molecule binding"/>
    <property type="evidence" value="ECO:0007669"/>
    <property type="project" value="TreeGrafter"/>
</dbReference>
<dbReference type="SMART" id="SM00408">
    <property type="entry name" value="IGc2"/>
    <property type="match status" value="2"/>
</dbReference>
<dbReference type="InterPro" id="IPR007110">
    <property type="entry name" value="Ig-like_dom"/>
</dbReference>
<dbReference type="Gene3D" id="2.60.40.10">
    <property type="entry name" value="Immunoglobulins"/>
    <property type="match status" value="2"/>
</dbReference>
<gene>
    <name evidence="8" type="ORF">MNOR_LOCUS28375</name>
</gene>
<dbReference type="InterPro" id="IPR013151">
    <property type="entry name" value="Immunoglobulin_dom"/>
</dbReference>
<dbReference type="SMART" id="SM00409">
    <property type="entry name" value="IG"/>
    <property type="match status" value="2"/>
</dbReference>
<feature type="region of interest" description="Disordered" evidence="6">
    <location>
        <begin position="1"/>
        <end position="28"/>
    </location>
</feature>
<dbReference type="GO" id="GO:0005911">
    <property type="term" value="C:cell-cell junction"/>
    <property type="evidence" value="ECO:0007669"/>
    <property type="project" value="TreeGrafter"/>
</dbReference>
<dbReference type="InterPro" id="IPR051275">
    <property type="entry name" value="Cell_adhesion_signaling"/>
</dbReference>
<dbReference type="InterPro" id="IPR013783">
    <property type="entry name" value="Ig-like_fold"/>
</dbReference>
<dbReference type="GO" id="GO:0098609">
    <property type="term" value="P:cell-cell adhesion"/>
    <property type="evidence" value="ECO:0007669"/>
    <property type="project" value="TreeGrafter"/>
</dbReference>
<keyword evidence="9" id="KW-1185">Reference proteome</keyword>
<evidence type="ECO:0000256" key="1">
    <source>
        <dbReference type="ARBA" id="ARBA00004479"/>
    </source>
</evidence>
<evidence type="ECO:0000256" key="3">
    <source>
        <dbReference type="ARBA" id="ARBA00023157"/>
    </source>
</evidence>
<dbReference type="Pfam" id="PF07679">
    <property type="entry name" value="I-set"/>
    <property type="match status" value="1"/>
</dbReference>
<dbReference type="PANTHER" id="PTHR11640">
    <property type="entry name" value="NEPHRIN"/>
    <property type="match status" value="1"/>
</dbReference>
<protein>
    <recommendedName>
        <fullName evidence="7">Ig-like domain-containing protein</fullName>
    </recommendedName>
</protein>
<dbReference type="EMBL" id="CAXKWB010031184">
    <property type="protein sequence ID" value="CAL4139150.1"/>
    <property type="molecule type" value="Genomic_DNA"/>
</dbReference>
<keyword evidence="3" id="KW-1015">Disulfide bond</keyword>
<sequence length="370" mass="41666">MAGLAWSIPERVPDHKEGHPEYDYDYDTDGNYEDDIELDYGDPPEFAVPSQTFTAKEGDAVTMPCTPVNEEHLSDQSHYTLIIKKMKGDTKDTDTLFLGTSKVVKDSRIKLNGGQLEISKLRRRDAGVYVCYFENPTVELRHTLVVQYAARTTRLSDSIKTVGMKDPYEFRCEAEGNPAPKITWSRADGAKLPLGHDIQITSDKDTRKQSSLSIVIVDRHVEGVYICEAQNGIGQPSKAQMTLRVSYPPEIVVDQFFYPPIMQENISFKPRIFLLSSLKIALSNRGPMSVLSSEVRYHNSYATMISAANTASNDLNLIDDIVKQCTIDALTNLASEEIIAAVRPKRSRYQLDSHQQCNENIRRYGCPCRE</sequence>
<dbReference type="Proteomes" id="UP001497623">
    <property type="component" value="Unassembled WGS sequence"/>
</dbReference>
<organism evidence="8 9">
    <name type="scientific">Meganyctiphanes norvegica</name>
    <name type="common">Northern krill</name>
    <name type="synonym">Thysanopoda norvegica</name>
    <dbReference type="NCBI Taxonomy" id="48144"/>
    <lineage>
        <taxon>Eukaryota</taxon>
        <taxon>Metazoa</taxon>
        <taxon>Ecdysozoa</taxon>
        <taxon>Arthropoda</taxon>
        <taxon>Crustacea</taxon>
        <taxon>Multicrustacea</taxon>
        <taxon>Malacostraca</taxon>
        <taxon>Eumalacostraca</taxon>
        <taxon>Eucarida</taxon>
        <taxon>Euphausiacea</taxon>
        <taxon>Euphausiidae</taxon>
        <taxon>Meganyctiphanes</taxon>
    </lineage>
</organism>
<accession>A0AAV2RW88</accession>
<evidence type="ECO:0000256" key="5">
    <source>
        <dbReference type="ARBA" id="ARBA00023319"/>
    </source>
</evidence>
<name>A0AAV2RW88_MEGNR</name>
<evidence type="ECO:0000259" key="7">
    <source>
        <dbReference type="PROSITE" id="PS50835"/>
    </source>
</evidence>
<dbReference type="AlphaFoldDB" id="A0AAV2RW88"/>
<dbReference type="SUPFAM" id="SSF48726">
    <property type="entry name" value="Immunoglobulin"/>
    <property type="match status" value="2"/>
</dbReference>
<dbReference type="PROSITE" id="PS50835">
    <property type="entry name" value="IG_LIKE"/>
    <property type="match status" value="2"/>
</dbReference>
<dbReference type="InterPro" id="IPR003599">
    <property type="entry name" value="Ig_sub"/>
</dbReference>
<dbReference type="PANTHER" id="PTHR11640:SF164">
    <property type="entry name" value="MAM DOMAIN-CONTAINING GLYCOSYLPHOSPHATIDYLINOSITOL ANCHOR PROTEIN 1"/>
    <property type="match status" value="1"/>
</dbReference>
<comment type="caution">
    <text evidence="8">The sequence shown here is derived from an EMBL/GenBank/DDBJ whole genome shotgun (WGS) entry which is preliminary data.</text>
</comment>
<feature type="domain" description="Ig-like" evidence="7">
    <location>
        <begin position="44"/>
        <end position="135"/>
    </location>
</feature>
<dbReference type="InterPro" id="IPR036179">
    <property type="entry name" value="Ig-like_dom_sf"/>
</dbReference>
<feature type="non-terminal residue" evidence="8">
    <location>
        <position position="370"/>
    </location>
</feature>
<dbReference type="InterPro" id="IPR003598">
    <property type="entry name" value="Ig_sub2"/>
</dbReference>
<evidence type="ECO:0000313" key="8">
    <source>
        <dbReference type="EMBL" id="CAL4139150.1"/>
    </source>
</evidence>
<dbReference type="Pfam" id="PF00047">
    <property type="entry name" value="ig"/>
    <property type="match status" value="1"/>
</dbReference>
<dbReference type="GO" id="GO:0005886">
    <property type="term" value="C:plasma membrane"/>
    <property type="evidence" value="ECO:0007669"/>
    <property type="project" value="TreeGrafter"/>
</dbReference>
<keyword evidence="2" id="KW-0472">Membrane</keyword>
<feature type="domain" description="Ig-like" evidence="7">
    <location>
        <begin position="136"/>
        <end position="246"/>
    </location>
</feature>
<reference evidence="8 9" key="1">
    <citation type="submission" date="2024-05" db="EMBL/GenBank/DDBJ databases">
        <authorList>
            <person name="Wallberg A."/>
        </authorList>
    </citation>
    <scope>NUCLEOTIDE SEQUENCE [LARGE SCALE GENOMIC DNA]</scope>
</reference>
<evidence type="ECO:0000256" key="2">
    <source>
        <dbReference type="ARBA" id="ARBA00023136"/>
    </source>
</evidence>
<feature type="compositionally biased region" description="Basic and acidic residues" evidence="6">
    <location>
        <begin position="11"/>
        <end position="22"/>
    </location>
</feature>
<keyword evidence="4" id="KW-0325">Glycoprotein</keyword>
<proteinExistence type="predicted"/>
<evidence type="ECO:0000313" key="9">
    <source>
        <dbReference type="Proteomes" id="UP001497623"/>
    </source>
</evidence>
<evidence type="ECO:0000256" key="4">
    <source>
        <dbReference type="ARBA" id="ARBA00023180"/>
    </source>
</evidence>
<comment type="subcellular location">
    <subcellularLocation>
        <location evidence="1">Membrane</location>
        <topology evidence="1">Single-pass type I membrane protein</topology>
    </subcellularLocation>
</comment>